<evidence type="ECO:0000313" key="9">
    <source>
        <dbReference type="Proteomes" id="UP000701853"/>
    </source>
</evidence>
<evidence type="ECO:0000256" key="5">
    <source>
        <dbReference type="ARBA" id="ARBA00023242"/>
    </source>
</evidence>
<dbReference type="SUPFAM" id="SSF47459">
    <property type="entry name" value="HLH, helix-loop-helix DNA-binding domain"/>
    <property type="match status" value="1"/>
</dbReference>
<dbReference type="PANTHER" id="PTHR46133">
    <property type="entry name" value="BHLH TRANSCRIPTION FACTOR"/>
    <property type="match status" value="1"/>
</dbReference>
<organism evidence="8 9">
    <name type="scientific">Gossypium anomalum</name>
    <dbReference type="NCBI Taxonomy" id="47600"/>
    <lineage>
        <taxon>Eukaryota</taxon>
        <taxon>Viridiplantae</taxon>
        <taxon>Streptophyta</taxon>
        <taxon>Embryophyta</taxon>
        <taxon>Tracheophyta</taxon>
        <taxon>Spermatophyta</taxon>
        <taxon>Magnoliopsida</taxon>
        <taxon>eudicotyledons</taxon>
        <taxon>Gunneridae</taxon>
        <taxon>Pentapetalae</taxon>
        <taxon>rosids</taxon>
        <taxon>malvids</taxon>
        <taxon>Malvales</taxon>
        <taxon>Malvaceae</taxon>
        <taxon>Malvoideae</taxon>
        <taxon>Gossypium</taxon>
    </lineage>
</organism>
<dbReference type="GO" id="GO:0006879">
    <property type="term" value="P:intracellular iron ion homeostasis"/>
    <property type="evidence" value="ECO:0007669"/>
    <property type="project" value="InterPro"/>
</dbReference>
<dbReference type="GO" id="GO:0003677">
    <property type="term" value="F:DNA binding"/>
    <property type="evidence" value="ECO:0007669"/>
    <property type="project" value="UniProtKB-KW"/>
</dbReference>
<dbReference type="InterPro" id="IPR036638">
    <property type="entry name" value="HLH_DNA-bd_sf"/>
</dbReference>
<dbReference type="GO" id="GO:0003700">
    <property type="term" value="F:DNA-binding transcription factor activity"/>
    <property type="evidence" value="ECO:0007669"/>
    <property type="project" value="InterPro"/>
</dbReference>
<keyword evidence="5" id="KW-0539">Nucleus</keyword>
<dbReference type="FunFam" id="4.10.280.10:FF:000165">
    <property type="entry name" value="Transcription factor bHLH104"/>
    <property type="match status" value="1"/>
</dbReference>
<keyword evidence="6" id="KW-0175">Coiled coil</keyword>
<dbReference type="Gene3D" id="4.10.280.10">
    <property type="entry name" value="Helix-loop-helix DNA-binding domain"/>
    <property type="match status" value="1"/>
</dbReference>
<keyword evidence="2" id="KW-0805">Transcription regulation</keyword>
<evidence type="ECO:0000256" key="2">
    <source>
        <dbReference type="ARBA" id="ARBA00023015"/>
    </source>
</evidence>
<gene>
    <name evidence="8" type="ORF">CXB51_025748</name>
</gene>
<evidence type="ECO:0000313" key="8">
    <source>
        <dbReference type="EMBL" id="KAG8481042.1"/>
    </source>
</evidence>
<evidence type="ECO:0000256" key="4">
    <source>
        <dbReference type="ARBA" id="ARBA00023163"/>
    </source>
</evidence>
<comment type="caution">
    <text evidence="8">The sequence shown here is derived from an EMBL/GenBank/DDBJ whole genome shotgun (WGS) entry which is preliminary data.</text>
</comment>
<keyword evidence="4" id="KW-0804">Transcription</keyword>
<name>A0A8J6CN31_9ROSI</name>
<evidence type="ECO:0000256" key="3">
    <source>
        <dbReference type="ARBA" id="ARBA00023125"/>
    </source>
</evidence>
<dbReference type="GO" id="GO:0046983">
    <property type="term" value="F:protein dimerization activity"/>
    <property type="evidence" value="ECO:0007669"/>
    <property type="project" value="InterPro"/>
</dbReference>
<dbReference type="GO" id="GO:0005634">
    <property type="term" value="C:nucleus"/>
    <property type="evidence" value="ECO:0007669"/>
    <property type="project" value="UniProtKB-SubCell"/>
</dbReference>
<dbReference type="AlphaFoldDB" id="A0A8J6CN31"/>
<comment type="subcellular location">
    <subcellularLocation>
        <location evidence="1">Nucleus</location>
    </subcellularLocation>
</comment>
<keyword evidence="3" id="KW-0238">DNA-binding</keyword>
<evidence type="ECO:0000256" key="6">
    <source>
        <dbReference type="SAM" id="Coils"/>
    </source>
</evidence>
<feature type="domain" description="BHLH" evidence="7">
    <location>
        <begin position="69"/>
        <end position="120"/>
    </location>
</feature>
<dbReference type="EMBL" id="JAHUZN010000010">
    <property type="protein sequence ID" value="KAG8481042.1"/>
    <property type="molecule type" value="Genomic_DNA"/>
</dbReference>
<dbReference type="SMART" id="SM00353">
    <property type="entry name" value="HLH"/>
    <property type="match status" value="1"/>
</dbReference>
<dbReference type="CDD" id="cd11446">
    <property type="entry name" value="bHLH_AtILR3_like"/>
    <property type="match status" value="1"/>
</dbReference>
<evidence type="ECO:0000256" key="1">
    <source>
        <dbReference type="ARBA" id="ARBA00004123"/>
    </source>
</evidence>
<feature type="coiled-coil region" evidence="6">
    <location>
        <begin position="110"/>
        <end position="165"/>
    </location>
</feature>
<dbReference type="Proteomes" id="UP000701853">
    <property type="component" value="Chromosome 10"/>
</dbReference>
<accession>A0A8J6CN31</accession>
<dbReference type="InterPro" id="IPR011598">
    <property type="entry name" value="bHLH_dom"/>
</dbReference>
<dbReference type="InterPro" id="IPR044818">
    <property type="entry name" value="ILR3-like"/>
</dbReference>
<reference evidence="8 9" key="1">
    <citation type="journal article" date="2021" name="bioRxiv">
        <title>The Gossypium anomalum genome as a resource for cotton improvement and evolutionary analysis of hybrid incompatibility.</title>
        <authorList>
            <person name="Grover C.E."/>
            <person name="Yuan D."/>
            <person name="Arick M.A."/>
            <person name="Miller E.R."/>
            <person name="Hu G."/>
            <person name="Peterson D.G."/>
            <person name="Wendel J.F."/>
            <person name="Udall J.A."/>
        </authorList>
    </citation>
    <scope>NUCLEOTIDE SEQUENCE [LARGE SCALE GENOMIC DNA]</scope>
    <source>
        <strain evidence="8">JFW-Udall</strain>
        <tissue evidence="8">Leaf</tissue>
    </source>
</reference>
<dbReference type="PANTHER" id="PTHR46133:SF9">
    <property type="entry name" value="TRANSCRIPTION FACTOR BHLH104"/>
    <property type="match status" value="1"/>
</dbReference>
<dbReference type="OrthoDB" id="515493at2759"/>
<dbReference type="Pfam" id="PF00010">
    <property type="entry name" value="HLH"/>
    <property type="match status" value="1"/>
</dbReference>
<dbReference type="PROSITE" id="PS50888">
    <property type="entry name" value="BHLH"/>
    <property type="match status" value="1"/>
</dbReference>
<sequence>MDFIEDWDFLDYSFIDENTSPDILLPNYNLNLDNNYCSSSGREIVVHQEKKFVDRDCSRARGDAVDHAAGQGLKLCREKLRREKLNERFLDLSSILEPGRPARTDKSAILDDAIRVLTQLRTDAQELKETNEKLLEEIKSLKAEKNEIREEKLVLKANKERIEQQLKTLNVSPARYLPAHQQGIMPRQTRWQFFLVMVWSQCGNIYLHQHGIRLKIMSLGPLQRSFFLHFEFEHPRMVLALADLVFRVAASNEFNANPTCYRLSQLVIVSGLWL</sequence>
<proteinExistence type="predicted"/>
<protein>
    <recommendedName>
        <fullName evidence="7">BHLH domain-containing protein</fullName>
    </recommendedName>
</protein>
<evidence type="ECO:0000259" key="7">
    <source>
        <dbReference type="PROSITE" id="PS50888"/>
    </source>
</evidence>
<keyword evidence="9" id="KW-1185">Reference proteome</keyword>